<protein>
    <recommendedName>
        <fullName evidence="3">ferredoxin--NADP(+) reductase</fullName>
        <ecNumber evidence="3">1.18.1.2</ecNumber>
    </recommendedName>
</protein>
<evidence type="ECO:0000256" key="3">
    <source>
        <dbReference type="ARBA" id="ARBA00013223"/>
    </source>
</evidence>
<dbReference type="InterPro" id="IPR001709">
    <property type="entry name" value="Flavoprot_Pyr_Nucl_cyt_Rdtase"/>
</dbReference>
<dbReference type="PANTHER" id="PTHR47878">
    <property type="entry name" value="OXIDOREDUCTASE FAD/NAD(P)-BINDING DOMAIN PROTEIN"/>
    <property type="match status" value="1"/>
</dbReference>
<dbReference type="InterPro" id="IPR033892">
    <property type="entry name" value="FNR_bac"/>
</dbReference>
<evidence type="ECO:0000256" key="8">
    <source>
        <dbReference type="ARBA" id="ARBA00023002"/>
    </source>
</evidence>
<dbReference type="Gene3D" id="2.40.30.10">
    <property type="entry name" value="Translation factors"/>
    <property type="match status" value="1"/>
</dbReference>
<evidence type="ECO:0000256" key="4">
    <source>
        <dbReference type="ARBA" id="ARBA00022630"/>
    </source>
</evidence>
<comment type="similarity">
    <text evidence="2">Belongs to the ferredoxin--NADP reductase type 1 family.</text>
</comment>
<dbReference type="InterPro" id="IPR051930">
    <property type="entry name" value="FNR_type-1"/>
</dbReference>
<accession>A0A2N7JU82</accession>
<dbReference type="InterPro" id="IPR017938">
    <property type="entry name" value="Riboflavin_synthase-like_b-brl"/>
</dbReference>
<evidence type="ECO:0000256" key="7">
    <source>
        <dbReference type="ARBA" id="ARBA00022857"/>
    </source>
</evidence>
<evidence type="ECO:0000313" key="12">
    <source>
        <dbReference type="Proteomes" id="UP000235406"/>
    </source>
</evidence>
<evidence type="ECO:0000256" key="5">
    <source>
        <dbReference type="ARBA" id="ARBA00022741"/>
    </source>
</evidence>
<evidence type="ECO:0000256" key="2">
    <source>
        <dbReference type="ARBA" id="ARBA00008312"/>
    </source>
</evidence>
<dbReference type="SUPFAM" id="SSF52343">
    <property type="entry name" value="Ferredoxin reductase-like, C-terminal NADP-linked domain"/>
    <property type="match status" value="1"/>
</dbReference>
<gene>
    <name evidence="11" type="ORF">BCT49_18855</name>
</gene>
<dbReference type="PRINTS" id="PR00371">
    <property type="entry name" value="FPNCR"/>
</dbReference>
<feature type="domain" description="FAD-binding FR-type" evidence="10">
    <location>
        <begin position="6"/>
        <end position="112"/>
    </location>
</feature>
<dbReference type="Pfam" id="PF00970">
    <property type="entry name" value="FAD_binding_6"/>
    <property type="match status" value="1"/>
</dbReference>
<dbReference type="InterPro" id="IPR001433">
    <property type="entry name" value="OxRdtase_FAD/NAD-bd"/>
</dbReference>
<keyword evidence="7" id="KW-0521">NADP</keyword>
<evidence type="ECO:0000313" key="11">
    <source>
        <dbReference type="EMBL" id="PMM62297.1"/>
    </source>
</evidence>
<reference evidence="12" key="1">
    <citation type="submission" date="2016-07" db="EMBL/GenBank/DDBJ databases">
        <title>Nontailed viruses are major unrecognized killers of bacteria in the ocean.</title>
        <authorList>
            <person name="Kauffman K."/>
            <person name="Hussain F."/>
            <person name="Yang J."/>
            <person name="Arevalo P."/>
            <person name="Brown J."/>
            <person name="Cutler M."/>
            <person name="Kelly L."/>
            <person name="Polz M.F."/>
        </authorList>
    </citation>
    <scope>NUCLEOTIDE SEQUENCE [LARGE SCALE GENOMIC DNA]</scope>
    <source>
        <strain evidence="12">10N.261.46.F8</strain>
    </source>
</reference>
<dbReference type="PROSITE" id="PS51384">
    <property type="entry name" value="FAD_FR"/>
    <property type="match status" value="1"/>
</dbReference>
<evidence type="ECO:0000256" key="6">
    <source>
        <dbReference type="ARBA" id="ARBA00022827"/>
    </source>
</evidence>
<dbReference type="PANTHER" id="PTHR47878:SF1">
    <property type="entry name" value="FLAVODOXIN_FERREDOXIN--NADP REDUCTASE"/>
    <property type="match status" value="1"/>
</dbReference>
<evidence type="ECO:0000256" key="9">
    <source>
        <dbReference type="ARBA" id="ARBA00047776"/>
    </source>
</evidence>
<keyword evidence="5" id="KW-0547">Nucleotide-binding</keyword>
<dbReference type="SUPFAM" id="SSF63380">
    <property type="entry name" value="Riboflavin synthase domain-like"/>
    <property type="match status" value="1"/>
</dbReference>
<dbReference type="GO" id="GO:0042167">
    <property type="term" value="P:heme catabolic process"/>
    <property type="evidence" value="ECO:0007669"/>
    <property type="project" value="TreeGrafter"/>
</dbReference>
<dbReference type="GO" id="GO:0004324">
    <property type="term" value="F:ferredoxin-NADP+ reductase activity"/>
    <property type="evidence" value="ECO:0007669"/>
    <property type="project" value="UniProtKB-EC"/>
</dbReference>
<keyword evidence="6" id="KW-0274">FAD</keyword>
<proteinExistence type="inferred from homology"/>
<dbReference type="EC" id="1.18.1.2" evidence="3"/>
<dbReference type="InterPro" id="IPR008333">
    <property type="entry name" value="Cbr1-like_FAD-bd_dom"/>
</dbReference>
<dbReference type="GO" id="GO:0034599">
    <property type="term" value="P:cellular response to oxidative stress"/>
    <property type="evidence" value="ECO:0007669"/>
    <property type="project" value="TreeGrafter"/>
</dbReference>
<dbReference type="Proteomes" id="UP000235406">
    <property type="component" value="Unassembled WGS sequence"/>
</dbReference>
<organism evidence="11 12">
    <name type="scientific">Vibrio lentus</name>
    <dbReference type="NCBI Taxonomy" id="136468"/>
    <lineage>
        <taxon>Bacteria</taxon>
        <taxon>Pseudomonadati</taxon>
        <taxon>Pseudomonadota</taxon>
        <taxon>Gammaproteobacteria</taxon>
        <taxon>Vibrionales</taxon>
        <taxon>Vibrionaceae</taxon>
        <taxon>Vibrio</taxon>
    </lineage>
</organism>
<dbReference type="EMBL" id="MCZK01000176">
    <property type="protein sequence ID" value="PMM62297.1"/>
    <property type="molecule type" value="Genomic_DNA"/>
</dbReference>
<comment type="catalytic activity">
    <reaction evidence="9">
        <text>2 reduced [2Fe-2S]-[ferredoxin] + NADP(+) + H(+) = 2 oxidized [2Fe-2S]-[ferredoxin] + NADPH</text>
        <dbReference type="Rhea" id="RHEA:20125"/>
        <dbReference type="Rhea" id="RHEA-COMP:10000"/>
        <dbReference type="Rhea" id="RHEA-COMP:10001"/>
        <dbReference type="ChEBI" id="CHEBI:15378"/>
        <dbReference type="ChEBI" id="CHEBI:33737"/>
        <dbReference type="ChEBI" id="CHEBI:33738"/>
        <dbReference type="ChEBI" id="CHEBI:57783"/>
        <dbReference type="ChEBI" id="CHEBI:58349"/>
        <dbReference type="EC" id="1.18.1.2"/>
    </reaction>
</comment>
<keyword evidence="4" id="KW-0285">Flavoprotein</keyword>
<dbReference type="Gene3D" id="3.40.50.80">
    <property type="entry name" value="Nucleotide-binding domain of ferredoxin-NADP reductase (FNR) module"/>
    <property type="match status" value="1"/>
</dbReference>
<dbReference type="RefSeq" id="WP_102438723.1">
    <property type="nucleotide sequence ID" value="NZ_CAWNVI010000176.1"/>
</dbReference>
<dbReference type="Pfam" id="PF00175">
    <property type="entry name" value="NAD_binding_1"/>
    <property type="match status" value="1"/>
</dbReference>
<evidence type="ECO:0000259" key="10">
    <source>
        <dbReference type="PROSITE" id="PS51384"/>
    </source>
</evidence>
<dbReference type="OrthoDB" id="9784483at2"/>
<dbReference type="InterPro" id="IPR017927">
    <property type="entry name" value="FAD-bd_FR_type"/>
</dbReference>
<comment type="cofactor">
    <cofactor evidence="1">
        <name>FAD</name>
        <dbReference type="ChEBI" id="CHEBI:57692"/>
    </cofactor>
</comment>
<sequence length="269" mass="30271">MTDIPHGLVTGKVVHKTEWTEQLFSLEVSAPVSPYQAGQFTKLGLRNSEGEFVRRAYSMVNAPEHEHEHGHQSLEFLIVKDQNGQLSPQLHQLKVGDDIFVGKDPSGFMTLEEIPEIADDLWMLSTGTAVGPFISMLESLLIEQQGNVDFNKTASFNNLVLVHAVRTEQDLTYQDRINQLVEHFQGKLKYVPIISRESVTGTLRGRIPSLLLGGDLERASSITINQRHSFFFLCGNPQMVRDTSEALISLGLQKHLRKKPGQFSSENYW</sequence>
<name>A0A2N7JU82_9VIBR</name>
<comment type="caution">
    <text evidence="11">The sequence shown here is derived from an EMBL/GenBank/DDBJ whole genome shotgun (WGS) entry which is preliminary data.</text>
</comment>
<dbReference type="InterPro" id="IPR039261">
    <property type="entry name" value="FNR_nucleotide-bd"/>
</dbReference>
<keyword evidence="8" id="KW-0560">Oxidoreductase</keyword>
<dbReference type="AlphaFoldDB" id="A0A2N7JU82"/>
<dbReference type="CDD" id="cd06195">
    <property type="entry name" value="FNR1"/>
    <property type="match status" value="1"/>
</dbReference>
<dbReference type="GO" id="GO:0000166">
    <property type="term" value="F:nucleotide binding"/>
    <property type="evidence" value="ECO:0007669"/>
    <property type="project" value="UniProtKB-KW"/>
</dbReference>
<evidence type="ECO:0000256" key="1">
    <source>
        <dbReference type="ARBA" id="ARBA00001974"/>
    </source>
</evidence>